<comment type="caution">
    <text evidence="1">The sequence shown here is derived from an EMBL/GenBank/DDBJ whole genome shotgun (WGS) entry which is preliminary data.</text>
</comment>
<protein>
    <recommendedName>
        <fullName evidence="3">L,D-transpeptidase</fullName>
    </recommendedName>
</protein>
<evidence type="ECO:0008006" key="3">
    <source>
        <dbReference type="Google" id="ProtNLM"/>
    </source>
</evidence>
<dbReference type="STRING" id="2340.JV46_23420"/>
<dbReference type="Proteomes" id="UP000030856">
    <property type="component" value="Unassembled WGS sequence"/>
</dbReference>
<dbReference type="eggNOG" id="COG1376">
    <property type="taxonomic scope" value="Bacteria"/>
</dbReference>
<keyword evidence="2" id="KW-1185">Reference proteome</keyword>
<accession>A0A0B0HDL4</accession>
<evidence type="ECO:0000313" key="2">
    <source>
        <dbReference type="Proteomes" id="UP000030856"/>
    </source>
</evidence>
<proteinExistence type="predicted"/>
<name>A0A0B0HDL4_SOVGS</name>
<sequence>MVKSGNASSKSNPMYDTSYSKEADVEFVLGQKAAETYVSNKAFASLQDKFKSESASRRTRDMADWVVSSRDNRNMPFAIIDKVNAKVYAFNPSGKLYGAAPVLLGLAKGDYSVPGIGDKPLSQIKRSERTTPAGRFVSKIGRNHKGKEILWVDYDQALSLHPVVRGVPSDRRAQRLSSLTSSDNRISFGCINVPKPFFKNVISEKYSGQSSVVYILPETKQFKKS</sequence>
<dbReference type="PATRIC" id="fig|2340.3.peg.1206"/>
<evidence type="ECO:0000313" key="1">
    <source>
        <dbReference type="EMBL" id="KHF26692.1"/>
    </source>
</evidence>
<gene>
    <name evidence="1" type="ORF">JV46_23420</name>
</gene>
<dbReference type="AlphaFoldDB" id="A0A0B0HDL4"/>
<organism evidence="1 2">
    <name type="scientific">Solemya velum gill symbiont</name>
    <dbReference type="NCBI Taxonomy" id="2340"/>
    <lineage>
        <taxon>Bacteria</taxon>
        <taxon>Pseudomonadati</taxon>
        <taxon>Pseudomonadota</taxon>
        <taxon>Gammaproteobacteria</taxon>
        <taxon>sulfur-oxidizing symbionts</taxon>
    </lineage>
</organism>
<dbReference type="EMBL" id="JRAA01000001">
    <property type="protein sequence ID" value="KHF26692.1"/>
    <property type="molecule type" value="Genomic_DNA"/>
</dbReference>
<dbReference type="RefSeq" id="WP_235372923.1">
    <property type="nucleotide sequence ID" value="NZ_JRAA01000001.1"/>
</dbReference>
<reference evidence="1 2" key="1">
    <citation type="journal article" date="2014" name="BMC Genomics">
        <title>The genome of the intracellular bacterium of the coastal bivalve, Solemya velum: a blueprint for thriving in and out of symbiosis.</title>
        <authorList>
            <person name="Dmytrenko O."/>
            <person name="Russell S.L."/>
            <person name="Loo W.T."/>
            <person name="Fontanez K.M."/>
            <person name="Liao L."/>
            <person name="Roeselers G."/>
            <person name="Sharma R."/>
            <person name="Stewart F.J."/>
            <person name="Newton I.L."/>
            <person name="Woyke T."/>
            <person name="Wu D."/>
            <person name="Lang J.M."/>
            <person name="Eisen J.A."/>
            <person name="Cavanaugh C.M."/>
        </authorList>
    </citation>
    <scope>NUCLEOTIDE SEQUENCE [LARGE SCALE GENOMIC DNA]</scope>
    <source>
        <strain evidence="1 2">WH</strain>
    </source>
</reference>